<dbReference type="Pfam" id="PF02321">
    <property type="entry name" value="OEP"/>
    <property type="match status" value="2"/>
</dbReference>
<proteinExistence type="inferred from homology"/>
<evidence type="ECO:0000256" key="1">
    <source>
        <dbReference type="ARBA" id="ARBA00007613"/>
    </source>
</evidence>
<dbReference type="EMBL" id="CP065668">
    <property type="protein sequence ID" value="QPS11216.1"/>
    <property type="molecule type" value="Genomic_DNA"/>
</dbReference>
<feature type="signal peptide" evidence="2">
    <location>
        <begin position="1"/>
        <end position="26"/>
    </location>
</feature>
<keyword evidence="2" id="KW-0732">Signal</keyword>
<evidence type="ECO:0000313" key="4">
    <source>
        <dbReference type="Proteomes" id="UP000594778"/>
    </source>
</evidence>
<dbReference type="RefSeq" id="WP_197957322.1">
    <property type="nucleotide sequence ID" value="NZ_CP065668.1"/>
</dbReference>
<evidence type="ECO:0000313" key="3">
    <source>
        <dbReference type="EMBL" id="QPS11216.1"/>
    </source>
</evidence>
<dbReference type="GO" id="GO:0015562">
    <property type="term" value="F:efflux transmembrane transporter activity"/>
    <property type="evidence" value="ECO:0007669"/>
    <property type="project" value="InterPro"/>
</dbReference>
<dbReference type="SUPFAM" id="SSF56954">
    <property type="entry name" value="Outer membrane efflux proteins (OEP)"/>
    <property type="match status" value="1"/>
</dbReference>
<dbReference type="AlphaFoldDB" id="A0A7T2W1E6"/>
<dbReference type="PANTHER" id="PTHR30203:SF24">
    <property type="entry name" value="BLR4935 PROTEIN"/>
    <property type="match status" value="1"/>
</dbReference>
<reference evidence="3 4" key="1">
    <citation type="submission" date="2020-12" db="EMBL/GenBank/DDBJ databases">
        <title>FDA dAtabase for Regulatory Grade micrObial Sequences (FDA-ARGOS): Supporting development and validation of Infectious Disease Dx tests.</title>
        <authorList>
            <person name="Sproer C."/>
            <person name="Gronow S."/>
            <person name="Severitt S."/>
            <person name="Schroder I."/>
            <person name="Tallon L."/>
            <person name="Sadzewicz L."/>
            <person name="Zhao X."/>
            <person name="Boylan J."/>
            <person name="Ott S."/>
            <person name="Bowen H."/>
            <person name="Vavikolanu K."/>
            <person name="Mehta A."/>
            <person name="Aluvathingal J."/>
            <person name="Nadendla S."/>
            <person name="Lowell S."/>
            <person name="Myers T."/>
            <person name="Yan Y."/>
            <person name="Sichtig H."/>
        </authorList>
    </citation>
    <scope>NUCLEOTIDE SEQUENCE [LARGE SCALE GENOMIC DNA]</scope>
    <source>
        <strain evidence="3 4">FDAARGOS_909</strain>
    </source>
</reference>
<evidence type="ECO:0000256" key="2">
    <source>
        <dbReference type="SAM" id="SignalP"/>
    </source>
</evidence>
<dbReference type="Proteomes" id="UP000594778">
    <property type="component" value="Chromosome"/>
</dbReference>
<dbReference type="PANTHER" id="PTHR30203">
    <property type="entry name" value="OUTER MEMBRANE CATION EFFLUX PROTEIN"/>
    <property type="match status" value="1"/>
</dbReference>
<protein>
    <submittedName>
        <fullName evidence="3">TolC family protein</fullName>
    </submittedName>
</protein>
<sequence>MQTTLFFPRQALALLLCLGAAAQAQTAPSAVAAATTATATVTATATAAPAGLRFSDYLNAVEQHSPLLRSEEQGVESARAGIGIAGIRPDPSLTLGASREQVRTGQPRPTTRNYEISMELETGGKRAARIQSARSQVRLSEAGLEGVRSQLFSDAAQDYTQACRDSLALERKQQTLKALGDVVQANELRRKAGDIGGVEWLQSRVERDRFQAEVVQARAEAQTARLALSVPLGRRLSEVFASDTLQCGFMELAEDSGLEDADALVAQALQSRAEVRIAQAALEHARDNAGLALANRWVNPTLAVGMAAVPSTAAGTDAQGNPFDGGGRSRTLSVSVSVPLPLSRLDRGDLVQAEAAVTQAMLALQQAQNRAEADVRAARFRLSAARENVQRYRDGVLRDAQRVLEGIRLSYRHGEASLLELLSAQRSADEAYLGSLEAETELAKATVELQLSVGRRPVL</sequence>
<comment type="similarity">
    <text evidence="1">Belongs to the outer membrane factor (OMF) (TC 1.B.17) family.</text>
</comment>
<name>A0A7T2W1E6_DELAC</name>
<gene>
    <name evidence="3" type="ORF">I6G66_14965</name>
</gene>
<dbReference type="InterPro" id="IPR010131">
    <property type="entry name" value="MdtP/NodT-like"/>
</dbReference>
<accession>A0A7T2W1E6</accession>
<dbReference type="Gene3D" id="1.20.1600.10">
    <property type="entry name" value="Outer membrane efflux proteins (OEP)"/>
    <property type="match status" value="1"/>
</dbReference>
<feature type="chain" id="PRO_5032632871" evidence="2">
    <location>
        <begin position="27"/>
        <end position="459"/>
    </location>
</feature>
<organism evidence="3 4">
    <name type="scientific">Delftia acidovorans</name>
    <name type="common">Pseudomonas acidovorans</name>
    <name type="synonym">Comamonas acidovorans</name>
    <dbReference type="NCBI Taxonomy" id="80866"/>
    <lineage>
        <taxon>Bacteria</taxon>
        <taxon>Pseudomonadati</taxon>
        <taxon>Pseudomonadota</taxon>
        <taxon>Betaproteobacteria</taxon>
        <taxon>Burkholderiales</taxon>
        <taxon>Comamonadaceae</taxon>
        <taxon>Delftia</taxon>
    </lineage>
</organism>
<dbReference type="InterPro" id="IPR003423">
    <property type="entry name" value="OMP_efflux"/>
</dbReference>